<proteinExistence type="predicted"/>
<accession>A0ABU6V6F2</accession>
<gene>
    <name evidence="1" type="ORF">PIB30_003495</name>
</gene>
<dbReference type="EMBL" id="JASCZI010151041">
    <property type="protein sequence ID" value="MED6167523.1"/>
    <property type="molecule type" value="Genomic_DNA"/>
</dbReference>
<comment type="caution">
    <text evidence="1">The sequence shown here is derived from an EMBL/GenBank/DDBJ whole genome shotgun (WGS) entry which is preliminary data.</text>
</comment>
<keyword evidence="2" id="KW-1185">Reference proteome</keyword>
<evidence type="ECO:0000313" key="2">
    <source>
        <dbReference type="Proteomes" id="UP001341840"/>
    </source>
</evidence>
<reference evidence="1 2" key="1">
    <citation type="journal article" date="2023" name="Plants (Basel)">
        <title>Bridging the Gap: Combining Genomics and Transcriptomics Approaches to Understand Stylosanthes scabra, an Orphan Legume from the Brazilian Caatinga.</title>
        <authorList>
            <person name="Ferreira-Neto J.R.C."/>
            <person name="da Silva M.D."/>
            <person name="Binneck E."/>
            <person name="de Melo N.F."/>
            <person name="da Silva R.H."/>
            <person name="de Melo A.L.T.M."/>
            <person name="Pandolfi V."/>
            <person name="Bustamante F.O."/>
            <person name="Brasileiro-Vidal A.C."/>
            <person name="Benko-Iseppon A.M."/>
        </authorList>
    </citation>
    <scope>NUCLEOTIDE SEQUENCE [LARGE SCALE GENOMIC DNA]</scope>
    <source>
        <tissue evidence="1">Leaves</tissue>
    </source>
</reference>
<name>A0ABU6V6F2_9FABA</name>
<protein>
    <recommendedName>
        <fullName evidence="3">Secreted protein</fullName>
    </recommendedName>
</protein>
<sequence length="72" mass="7978">MFFTLGFFVSALHKFSKPPPLCRLCLAVTGVIVVSDRIGYEGKNCGYRIRSDQTCADRIENSAISDPIRAQP</sequence>
<organism evidence="1 2">
    <name type="scientific">Stylosanthes scabra</name>
    <dbReference type="NCBI Taxonomy" id="79078"/>
    <lineage>
        <taxon>Eukaryota</taxon>
        <taxon>Viridiplantae</taxon>
        <taxon>Streptophyta</taxon>
        <taxon>Embryophyta</taxon>
        <taxon>Tracheophyta</taxon>
        <taxon>Spermatophyta</taxon>
        <taxon>Magnoliopsida</taxon>
        <taxon>eudicotyledons</taxon>
        <taxon>Gunneridae</taxon>
        <taxon>Pentapetalae</taxon>
        <taxon>rosids</taxon>
        <taxon>fabids</taxon>
        <taxon>Fabales</taxon>
        <taxon>Fabaceae</taxon>
        <taxon>Papilionoideae</taxon>
        <taxon>50 kb inversion clade</taxon>
        <taxon>dalbergioids sensu lato</taxon>
        <taxon>Dalbergieae</taxon>
        <taxon>Pterocarpus clade</taxon>
        <taxon>Stylosanthes</taxon>
    </lineage>
</organism>
<dbReference type="Proteomes" id="UP001341840">
    <property type="component" value="Unassembled WGS sequence"/>
</dbReference>
<evidence type="ECO:0008006" key="3">
    <source>
        <dbReference type="Google" id="ProtNLM"/>
    </source>
</evidence>
<evidence type="ECO:0000313" key="1">
    <source>
        <dbReference type="EMBL" id="MED6167523.1"/>
    </source>
</evidence>